<evidence type="ECO:0008006" key="3">
    <source>
        <dbReference type="Google" id="ProtNLM"/>
    </source>
</evidence>
<reference evidence="1" key="2">
    <citation type="submission" date="2024-10" db="UniProtKB">
        <authorList>
            <consortium name="EnsemblProtists"/>
        </authorList>
    </citation>
    <scope>IDENTIFICATION</scope>
</reference>
<dbReference type="PaxDb" id="2903-EOD38214"/>
<dbReference type="EnsemblProtists" id="EOD38214">
    <property type="protein sequence ID" value="EOD38214"/>
    <property type="gene ID" value="EMIHUDRAFT_200745"/>
</dbReference>
<accession>A0A0D3KR29</accession>
<name>A0A0D3KR29_EMIH1</name>
<dbReference type="AlphaFoldDB" id="A0A0D3KR29"/>
<dbReference type="KEGG" id="ehx:EMIHUDRAFT_200745"/>
<evidence type="ECO:0000313" key="2">
    <source>
        <dbReference type="Proteomes" id="UP000013827"/>
    </source>
</evidence>
<dbReference type="RefSeq" id="XP_005790643.1">
    <property type="nucleotide sequence ID" value="XM_005790586.1"/>
</dbReference>
<protein>
    <recommendedName>
        <fullName evidence="3">C3H1-type domain-containing protein</fullName>
    </recommendedName>
</protein>
<sequence length="766" mass="82793">MSAIETLVEVALAKATKDSAVHGVDKDQYLLCSSVVKADVRNYHTVKVLQKGLDESQAKAAALALLSQQYPQLAAGGGTASDGPADAAEKVVKTLERLSSSQLGHLAAGWATQLGEAFTNASILSTVEAGSLAGRTGSGKVPLESGEEAQMPYTVIQGPSEGMYVLEESGAQGEPRRSVILNTTLVTLMLQPTQAHVVSNATLVKINGSSSALAVFRKLPKSGSAAEDHVSLEEILQLADGLPAAGAVSLSGEERVKTFARALEAKVSGGEGSSWLAAVGDKATYSVFELRSQLERLGPDFTPVAALPAPKSCAEFFTRNIRGENWGDFAKRVAPLIEPDEQRCNFIRSSEAVLRDAIERWLESGLGSLREASVASLALRTDWSVDAACSLMYQFAMAKDQQRLAPPTPPPGVPPPILTQPIIKITTGGSGEGGDEALSAAAAAQSLTTAERECVKRLAALAAIEDNKGVDEIAKYIDGASSAGAPSPHIMRLVHATDASVNSLASSYVADDGFVVDLRSIRRAMLHRLESMHFGFATDKQWSEEQRRQAGRIRVGRFSEVDIACLLEGQEDGFSKKAPLAHIKCPVKLQMALGVFFSIWAKAHLTFSSHILAFGANVARFLHQTREDGASWEQLSDYWRKLMQKCEQPALRFERKEALAPLQPPLLKWADDRSVTHVAELMDAVNRSERERLAKLLEEARAPKESAELAELRKMVKQQGSKQKQHEERLELNARLGRKDGKDPCWFHHIKGSCRYDAAECRGHHG</sequence>
<dbReference type="GeneID" id="17283484"/>
<organism evidence="1 2">
    <name type="scientific">Emiliania huxleyi (strain CCMP1516)</name>
    <dbReference type="NCBI Taxonomy" id="280463"/>
    <lineage>
        <taxon>Eukaryota</taxon>
        <taxon>Haptista</taxon>
        <taxon>Haptophyta</taxon>
        <taxon>Prymnesiophyceae</taxon>
        <taxon>Isochrysidales</taxon>
        <taxon>Noelaerhabdaceae</taxon>
        <taxon>Emiliania</taxon>
    </lineage>
</organism>
<dbReference type="Proteomes" id="UP000013827">
    <property type="component" value="Unassembled WGS sequence"/>
</dbReference>
<proteinExistence type="predicted"/>
<dbReference type="HOGENOM" id="CLU_382403_0_0_1"/>
<reference evidence="2" key="1">
    <citation type="journal article" date="2013" name="Nature">
        <title>Pan genome of the phytoplankton Emiliania underpins its global distribution.</title>
        <authorList>
            <person name="Read B.A."/>
            <person name="Kegel J."/>
            <person name="Klute M.J."/>
            <person name="Kuo A."/>
            <person name="Lefebvre S.C."/>
            <person name="Maumus F."/>
            <person name="Mayer C."/>
            <person name="Miller J."/>
            <person name="Monier A."/>
            <person name="Salamov A."/>
            <person name="Young J."/>
            <person name="Aguilar M."/>
            <person name="Claverie J.M."/>
            <person name="Frickenhaus S."/>
            <person name="Gonzalez K."/>
            <person name="Herman E.K."/>
            <person name="Lin Y.C."/>
            <person name="Napier J."/>
            <person name="Ogata H."/>
            <person name="Sarno A.F."/>
            <person name="Shmutz J."/>
            <person name="Schroeder D."/>
            <person name="de Vargas C."/>
            <person name="Verret F."/>
            <person name="von Dassow P."/>
            <person name="Valentin K."/>
            <person name="Van de Peer Y."/>
            <person name="Wheeler G."/>
            <person name="Dacks J.B."/>
            <person name="Delwiche C.F."/>
            <person name="Dyhrman S.T."/>
            <person name="Glockner G."/>
            <person name="John U."/>
            <person name="Richards T."/>
            <person name="Worden A.Z."/>
            <person name="Zhang X."/>
            <person name="Grigoriev I.V."/>
            <person name="Allen A.E."/>
            <person name="Bidle K."/>
            <person name="Borodovsky M."/>
            <person name="Bowler C."/>
            <person name="Brownlee C."/>
            <person name="Cock J.M."/>
            <person name="Elias M."/>
            <person name="Gladyshev V.N."/>
            <person name="Groth M."/>
            <person name="Guda C."/>
            <person name="Hadaegh A."/>
            <person name="Iglesias-Rodriguez M.D."/>
            <person name="Jenkins J."/>
            <person name="Jones B.M."/>
            <person name="Lawson T."/>
            <person name="Leese F."/>
            <person name="Lindquist E."/>
            <person name="Lobanov A."/>
            <person name="Lomsadze A."/>
            <person name="Malik S.B."/>
            <person name="Marsh M.E."/>
            <person name="Mackinder L."/>
            <person name="Mock T."/>
            <person name="Mueller-Roeber B."/>
            <person name="Pagarete A."/>
            <person name="Parker M."/>
            <person name="Probert I."/>
            <person name="Quesneville H."/>
            <person name="Raines C."/>
            <person name="Rensing S.A."/>
            <person name="Riano-Pachon D.M."/>
            <person name="Richier S."/>
            <person name="Rokitta S."/>
            <person name="Shiraiwa Y."/>
            <person name="Soanes D.M."/>
            <person name="van der Giezen M."/>
            <person name="Wahlund T.M."/>
            <person name="Williams B."/>
            <person name="Wilson W."/>
            <person name="Wolfe G."/>
            <person name="Wurch L.L."/>
        </authorList>
    </citation>
    <scope>NUCLEOTIDE SEQUENCE</scope>
</reference>
<evidence type="ECO:0000313" key="1">
    <source>
        <dbReference type="EnsemblProtists" id="EOD38214"/>
    </source>
</evidence>
<keyword evidence="2" id="KW-1185">Reference proteome</keyword>